<dbReference type="CDD" id="cd09333">
    <property type="entry name" value="LIM3_PINCH"/>
    <property type="match status" value="1"/>
</dbReference>
<dbReference type="GO" id="GO:0046872">
    <property type="term" value="F:metal ion binding"/>
    <property type="evidence" value="ECO:0007669"/>
    <property type="project" value="UniProtKB-KW"/>
</dbReference>
<dbReference type="AlphaFoldDB" id="A0A8C0MHL9"/>
<organism evidence="7 8">
    <name type="scientific">Canis lupus familiaris</name>
    <name type="common">Dog</name>
    <name type="synonym">Canis familiaris</name>
    <dbReference type="NCBI Taxonomy" id="9615"/>
    <lineage>
        <taxon>Eukaryota</taxon>
        <taxon>Metazoa</taxon>
        <taxon>Chordata</taxon>
        <taxon>Craniata</taxon>
        <taxon>Vertebrata</taxon>
        <taxon>Euteleostomi</taxon>
        <taxon>Mammalia</taxon>
        <taxon>Eutheria</taxon>
        <taxon>Laurasiatheria</taxon>
        <taxon>Carnivora</taxon>
        <taxon>Caniformia</taxon>
        <taxon>Canidae</taxon>
        <taxon>Canis</taxon>
    </lineage>
</organism>
<evidence type="ECO:0000259" key="6">
    <source>
        <dbReference type="PROSITE" id="PS50023"/>
    </source>
</evidence>
<feature type="domain" description="LIM zinc-binding" evidence="6">
    <location>
        <begin position="59"/>
        <end position="120"/>
    </location>
</feature>
<dbReference type="InterPro" id="IPR047944">
    <property type="entry name" value="LIMS1/2-like_LIM1"/>
</dbReference>
<dbReference type="SMART" id="SM00132">
    <property type="entry name" value="LIM"/>
    <property type="match status" value="4"/>
</dbReference>
<dbReference type="CDD" id="cd09331">
    <property type="entry name" value="LIM1_PINCH"/>
    <property type="match status" value="1"/>
</dbReference>
<evidence type="ECO:0000256" key="5">
    <source>
        <dbReference type="PROSITE-ProRule" id="PRU00125"/>
    </source>
</evidence>
<dbReference type="Pfam" id="PF00412">
    <property type="entry name" value="LIM"/>
    <property type="match status" value="3"/>
</dbReference>
<dbReference type="PROSITE" id="PS00478">
    <property type="entry name" value="LIM_DOMAIN_1"/>
    <property type="match status" value="2"/>
</dbReference>
<sequence>MESILKISVSALDSHFIADQSACSASRDHNSDADLGCLHLDHNNPAYLFSNMSNALANAVCQRCQARFAPAERIVNSNGELYHEHCFVCAQCFRPFPEGLFYEFEGRKYCEHDFQMLFAPCCGSCGEFIIGRVIKAMNNNWHPGCFRCELCDVELADLGFVKNAGRHLCRPCHNREKAKGLGKYVCQRCHLVIDEQPLMFKNDAYHPDHFSCTHCGKELTAEARELKGELYCLPCHDKMGVPICGACRRPIEGRVVNALGKQWHVEEQVCGVRHEARVQEMLREVSIGAEEAAEEAVGAGCPQGPPQVRGPQLRLRDLLPALCLHGPLPASDPAPGAPSHCCLHSASLLPVCGLPFLPSFLPSSSPLISSPSLPPPSTGSSPLPSPPHSLCSLTPLLPLIPHLCLLPRPFFSPLLWAPLFPSTKA</sequence>
<evidence type="ECO:0000256" key="2">
    <source>
        <dbReference type="ARBA" id="ARBA00022737"/>
    </source>
</evidence>
<evidence type="ECO:0000256" key="3">
    <source>
        <dbReference type="ARBA" id="ARBA00022833"/>
    </source>
</evidence>
<dbReference type="InterPro" id="IPR017351">
    <property type="entry name" value="PINCH-1-4-like"/>
</dbReference>
<keyword evidence="4 5" id="KW-0440">LIM domain</keyword>
<name>A0A8C0MHL9_CANLF</name>
<feature type="domain" description="LIM zinc-binding" evidence="6">
    <location>
        <begin position="122"/>
        <end position="179"/>
    </location>
</feature>
<dbReference type="Ensembl" id="ENSCAFT00030008180.1">
    <property type="protein sequence ID" value="ENSCAFP00030007184.1"/>
    <property type="gene ID" value="ENSCAFG00030004271.1"/>
</dbReference>
<reference evidence="7" key="2">
    <citation type="submission" date="2025-08" db="UniProtKB">
        <authorList>
            <consortium name="Ensembl"/>
        </authorList>
    </citation>
    <scope>IDENTIFICATION</scope>
</reference>
<evidence type="ECO:0000256" key="1">
    <source>
        <dbReference type="ARBA" id="ARBA00022723"/>
    </source>
</evidence>
<dbReference type="CDD" id="cd09332">
    <property type="entry name" value="LIM2_PINCH"/>
    <property type="match status" value="1"/>
</dbReference>
<dbReference type="FunFam" id="2.10.110.10:FF:000019">
    <property type="entry name" value="Lim and senescent cell antigen-like-containing"/>
    <property type="match status" value="1"/>
</dbReference>
<dbReference type="PANTHER" id="PTHR24210">
    <property type="entry name" value="LIM DOMAIN-CONTAINING PROTEIN"/>
    <property type="match status" value="1"/>
</dbReference>
<dbReference type="PANTHER" id="PTHR24210:SF10">
    <property type="entry name" value="LIM AND SENESCENT CELL ANTIGEN-LIKE-CONTAINING DOMAIN PROTEIN 2"/>
    <property type="match status" value="1"/>
</dbReference>
<accession>A0A8C0MHL9</accession>
<dbReference type="Proteomes" id="UP000694429">
    <property type="component" value="Chromosome 19"/>
</dbReference>
<feature type="domain" description="LIM zinc-binding" evidence="6">
    <location>
        <begin position="184"/>
        <end position="242"/>
    </location>
</feature>
<reference evidence="7" key="1">
    <citation type="submission" date="2019-03" db="EMBL/GenBank/DDBJ databases">
        <authorList>
            <person name="Warren W.C."/>
            <person name="Johnson G.S."/>
        </authorList>
    </citation>
    <scope>NUCLEOTIDE SEQUENCE [LARGE SCALE GENOMIC DNA]</scope>
    <source>
        <strain evidence="7">Basenji</strain>
    </source>
</reference>
<protein>
    <submittedName>
        <fullName evidence="7">LIM zinc finger domain containing 2</fullName>
    </submittedName>
</protein>
<dbReference type="FunFam" id="2.10.110.10:FF:000017">
    <property type="entry name" value="Lim and senescent cell antigen-like-containing"/>
    <property type="match status" value="1"/>
</dbReference>
<keyword evidence="2" id="KW-0677">Repeat</keyword>
<keyword evidence="3 5" id="KW-0862">Zinc</keyword>
<evidence type="ECO:0000313" key="7">
    <source>
        <dbReference type="Ensembl" id="ENSCAFP00030007184.1"/>
    </source>
</evidence>
<dbReference type="PROSITE" id="PS50023">
    <property type="entry name" value="LIM_DOMAIN_2"/>
    <property type="match status" value="3"/>
</dbReference>
<dbReference type="Gene3D" id="2.10.110.10">
    <property type="entry name" value="Cysteine Rich Protein"/>
    <property type="match status" value="4"/>
</dbReference>
<dbReference type="FunFam" id="2.10.110.10:FF:000021">
    <property type="entry name" value="Lim and senescent cell antigen-like-containing"/>
    <property type="match status" value="1"/>
</dbReference>
<keyword evidence="1 5" id="KW-0479">Metal-binding</keyword>
<evidence type="ECO:0000256" key="4">
    <source>
        <dbReference type="ARBA" id="ARBA00023038"/>
    </source>
</evidence>
<dbReference type="InterPro" id="IPR001781">
    <property type="entry name" value="Znf_LIM"/>
</dbReference>
<evidence type="ECO:0000313" key="8">
    <source>
        <dbReference type="Proteomes" id="UP000694429"/>
    </source>
</evidence>
<proteinExistence type="predicted"/>
<dbReference type="SUPFAM" id="SSF57716">
    <property type="entry name" value="Glucocorticoid receptor-like (DNA-binding domain)"/>
    <property type="match status" value="5"/>
</dbReference>